<evidence type="ECO:0000313" key="1">
    <source>
        <dbReference type="EMBL" id="KAF2760393.1"/>
    </source>
</evidence>
<evidence type="ECO:0000313" key="2">
    <source>
        <dbReference type="Proteomes" id="UP000799437"/>
    </source>
</evidence>
<sequence length="272" mass="29800">MEHCNLPKVSFCPTSRLGAGAYLASPADLTERSLSSFCATCDHIKSIHVRCLSKVQEIELLDPQHENHHSVTTNKVVDLAKQVHRCMRLLGLNVQRVVQLCALVCTVREAQGVVDLLKEVGGRRCGGGDRLCSVIVGAVERLVDLLEQVCGRRRGGRDLLGSRLVGMEKGVDVTEKIDSWGREFRLNFWFRSSGSDLRLDNLNALATGHSGSVHWRGGLSETRGWHDGVYGNSGVALDGWYTEGLVAGNGFSDCIVNLLKEQGRCVRSGLDF</sequence>
<dbReference type="Proteomes" id="UP000799437">
    <property type="component" value="Unassembled WGS sequence"/>
</dbReference>
<dbReference type="RefSeq" id="XP_033602844.1">
    <property type="nucleotide sequence ID" value="XM_033740458.1"/>
</dbReference>
<name>A0A6A6WCF3_9PEZI</name>
<proteinExistence type="predicted"/>
<dbReference type="EMBL" id="ML996568">
    <property type="protein sequence ID" value="KAF2760393.1"/>
    <property type="molecule type" value="Genomic_DNA"/>
</dbReference>
<dbReference type="GeneID" id="54481512"/>
<protein>
    <submittedName>
        <fullName evidence="1">Uncharacterized protein</fullName>
    </submittedName>
</protein>
<reference evidence="1" key="1">
    <citation type="journal article" date="2020" name="Stud. Mycol.">
        <title>101 Dothideomycetes genomes: a test case for predicting lifestyles and emergence of pathogens.</title>
        <authorList>
            <person name="Haridas S."/>
            <person name="Albert R."/>
            <person name="Binder M."/>
            <person name="Bloem J."/>
            <person name="Labutti K."/>
            <person name="Salamov A."/>
            <person name="Andreopoulos B."/>
            <person name="Baker S."/>
            <person name="Barry K."/>
            <person name="Bills G."/>
            <person name="Bluhm B."/>
            <person name="Cannon C."/>
            <person name="Castanera R."/>
            <person name="Culley D."/>
            <person name="Daum C."/>
            <person name="Ezra D."/>
            <person name="Gonzalez J."/>
            <person name="Henrissat B."/>
            <person name="Kuo A."/>
            <person name="Liang C."/>
            <person name="Lipzen A."/>
            <person name="Lutzoni F."/>
            <person name="Magnuson J."/>
            <person name="Mondo S."/>
            <person name="Nolan M."/>
            <person name="Ohm R."/>
            <person name="Pangilinan J."/>
            <person name="Park H.-J."/>
            <person name="Ramirez L."/>
            <person name="Alfaro M."/>
            <person name="Sun H."/>
            <person name="Tritt A."/>
            <person name="Yoshinaga Y."/>
            <person name="Zwiers L.-H."/>
            <person name="Turgeon B."/>
            <person name="Goodwin S."/>
            <person name="Spatafora J."/>
            <person name="Crous P."/>
            <person name="Grigoriev I."/>
        </authorList>
    </citation>
    <scope>NUCLEOTIDE SEQUENCE</scope>
    <source>
        <strain evidence="1">CBS 121739</strain>
    </source>
</reference>
<gene>
    <name evidence="1" type="ORF">EJ05DRAFT_283139</name>
</gene>
<accession>A0A6A6WCF3</accession>
<organism evidence="1 2">
    <name type="scientific">Pseudovirgaria hyperparasitica</name>
    <dbReference type="NCBI Taxonomy" id="470096"/>
    <lineage>
        <taxon>Eukaryota</taxon>
        <taxon>Fungi</taxon>
        <taxon>Dikarya</taxon>
        <taxon>Ascomycota</taxon>
        <taxon>Pezizomycotina</taxon>
        <taxon>Dothideomycetes</taxon>
        <taxon>Dothideomycetes incertae sedis</taxon>
        <taxon>Acrospermales</taxon>
        <taxon>Acrospermaceae</taxon>
        <taxon>Pseudovirgaria</taxon>
    </lineage>
</organism>
<dbReference type="AlphaFoldDB" id="A0A6A6WCF3"/>
<keyword evidence="2" id="KW-1185">Reference proteome</keyword>